<gene>
    <name evidence="2" type="ORF">HaLaN_01858</name>
</gene>
<dbReference type="Proteomes" id="UP000485058">
    <property type="component" value="Unassembled WGS sequence"/>
</dbReference>
<organism evidence="2 3">
    <name type="scientific">Haematococcus lacustris</name>
    <name type="common">Green alga</name>
    <name type="synonym">Haematococcus pluvialis</name>
    <dbReference type="NCBI Taxonomy" id="44745"/>
    <lineage>
        <taxon>Eukaryota</taxon>
        <taxon>Viridiplantae</taxon>
        <taxon>Chlorophyta</taxon>
        <taxon>core chlorophytes</taxon>
        <taxon>Chlorophyceae</taxon>
        <taxon>CS clade</taxon>
        <taxon>Chlamydomonadales</taxon>
        <taxon>Haematococcaceae</taxon>
        <taxon>Haematococcus</taxon>
    </lineage>
</organism>
<name>A0A699YAM1_HAELA</name>
<sequence length="70" mass="7380">MSKQPMTPGIALRPRDMSDNHATCPPPAAQEKGKAGGISGQYEYTMCGPPLPPPPWFSGLCMKACSPPPP</sequence>
<protein>
    <submittedName>
        <fullName evidence="2">Uncharacterized protein</fullName>
    </submittedName>
</protein>
<keyword evidence="3" id="KW-1185">Reference proteome</keyword>
<evidence type="ECO:0000313" key="3">
    <source>
        <dbReference type="Proteomes" id="UP000485058"/>
    </source>
</evidence>
<dbReference type="EMBL" id="BLLF01000074">
    <property type="protein sequence ID" value="GFH07103.1"/>
    <property type="molecule type" value="Genomic_DNA"/>
</dbReference>
<evidence type="ECO:0000256" key="1">
    <source>
        <dbReference type="SAM" id="MobiDB-lite"/>
    </source>
</evidence>
<dbReference type="AlphaFoldDB" id="A0A699YAM1"/>
<evidence type="ECO:0000313" key="2">
    <source>
        <dbReference type="EMBL" id="GFH07103.1"/>
    </source>
</evidence>
<feature type="region of interest" description="Disordered" evidence="1">
    <location>
        <begin position="1"/>
        <end position="35"/>
    </location>
</feature>
<proteinExistence type="predicted"/>
<accession>A0A699YAM1</accession>
<reference evidence="2 3" key="1">
    <citation type="submission" date="2020-02" db="EMBL/GenBank/DDBJ databases">
        <title>Draft genome sequence of Haematococcus lacustris strain NIES-144.</title>
        <authorList>
            <person name="Morimoto D."/>
            <person name="Nakagawa S."/>
            <person name="Yoshida T."/>
            <person name="Sawayama S."/>
        </authorList>
    </citation>
    <scope>NUCLEOTIDE SEQUENCE [LARGE SCALE GENOMIC DNA]</scope>
    <source>
        <strain evidence="2 3">NIES-144</strain>
    </source>
</reference>
<comment type="caution">
    <text evidence="2">The sequence shown here is derived from an EMBL/GenBank/DDBJ whole genome shotgun (WGS) entry which is preliminary data.</text>
</comment>